<feature type="domain" description="Bacterial virulence" evidence="1">
    <location>
        <begin position="228"/>
        <end position="415"/>
    </location>
</feature>
<reference evidence="2 3" key="1">
    <citation type="submission" date="2016-10" db="EMBL/GenBank/DDBJ databases">
        <authorList>
            <person name="de Groot N.N."/>
        </authorList>
    </citation>
    <scope>NUCLEOTIDE SEQUENCE [LARGE SCALE GENOMIC DNA]</scope>
    <source>
        <strain evidence="2 3">JCM 21544</strain>
    </source>
</reference>
<dbReference type="EMBL" id="FNFD01000002">
    <property type="protein sequence ID" value="SDJ70470.1"/>
    <property type="molecule type" value="Genomic_DNA"/>
</dbReference>
<organism evidence="2 3">
    <name type="scientific">Pseudomonas indica</name>
    <dbReference type="NCBI Taxonomy" id="137658"/>
    <lineage>
        <taxon>Bacteria</taxon>
        <taxon>Pseudomonadati</taxon>
        <taxon>Pseudomonadota</taxon>
        <taxon>Gammaproteobacteria</taxon>
        <taxon>Pseudomonadales</taxon>
        <taxon>Pseudomonadaceae</taxon>
        <taxon>Pseudomonas</taxon>
    </lineage>
</organism>
<evidence type="ECO:0000313" key="2">
    <source>
        <dbReference type="EMBL" id="SDJ70470.1"/>
    </source>
</evidence>
<gene>
    <name evidence="2" type="ORF">SAMN05216186_102387</name>
</gene>
<dbReference type="Gene3D" id="3.40.50.1820">
    <property type="entry name" value="alpha/beta hydrolase"/>
    <property type="match status" value="1"/>
</dbReference>
<dbReference type="InterPro" id="IPR029058">
    <property type="entry name" value="AB_hydrolase_fold"/>
</dbReference>
<dbReference type="SUPFAM" id="SSF53474">
    <property type="entry name" value="alpha/beta-Hydrolases"/>
    <property type="match status" value="1"/>
</dbReference>
<keyword evidence="3" id="KW-1185">Reference proteome</keyword>
<name>A0A1G8VZ17_9PSED</name>
<evidence type="ECO:0000259" key="1">
    <source>
        <dbReference type="Pfam" id="PF06057"/>
    </source>
</evidence>
<dbReference type="InterPro" id="IPR010333">
    <property type="entry name" value="VirJ"/>
</dbReference>
<sequence>MLKRYRHHILAAGVLLVVAAVLLLWSRTLPTARLQHLKMDDGTALVQADAGRSPQTRVLLAVPEGQTLDDTRLLALAQDSAARIVQVTLPENDCATQQRRLQAALKRLDGAPTLVAGIGPGAALAWRWLAGQDDDKARALSVGFSLEHPDCAEPLPEKAAHGHWLAAWNDNPDDASARFVRGQGNAETLIGDYDTALPQLLEAQLRRLLQGQGNELPVVEVPAAQSSDTLTLFYSGDGGWRDLDRAVAEEMAKGGYPVLGIDSLRYFWEHKSPEQGAADLARLMRQHRQAGVRHFVLIGYSFGADVLPAIYNRLPAAEREQVDAVVLLALARSGSFEIEVQGWLGSAGQEAATVPELARLPPARVLCVYGREEAGESGCTDPAYQGERLALPGGHHFDENYPALAERLIRAIRARTAGAD</sequence>
<dbReference type="PIRSF" id="PIRSF029063">
    <property type="entry name" value="IV_sec_VirJ"/>
    <property type="match status" value="1"/>
</dbReference>
<dbReference type="STRING" id="137658.SAMN05216186_102387"/>
<dbReference type="Proteomes" id="UP000198706">
    <property type="component" value="Unassembled WGS sequence"/>
</dbReference>
<protein>
    <submittedName>
        <fullName evidence="2">Type IV secretory pathway, VirJ component</fullName>
    </submittedName>
</protein>
<dbReference type="AlphaFoldDB" id="A0A1G8VZ17"/>
<proteinExistence type="predicted"/>
<accession>A0A1G8VZ17</accession>
<evidence type="ECO:0000313" key="3">
    <source>
        <dbReference type="Proteomes" id="UP000198706"/>
    </source>
</evidence>
<dbReference type="RefSeq" id="WP_084334703.1">
    <property type="nucleotide sequence ID" value="NZ_FNFD01000002.1"/>
</dbReference>
<dbReference type="Pfam" id="PF06057">
    <property type="entry name" value="VirJ"/>
    <property type="match status" value="1"/>
</dbReference>
<dbReference type="InterPro" id="IPR011225">
    <property type="entry name" value="IV_sec_VirJ"/>
</dbReference>